<comment type="similarity">
    <text evidence="2">Belongs to the small GTPase superfamily. Rab family.</text>
</comment>
<dbReference type="Proteomes" id="UP000785679">
    <property type="component" value="Unassembled WGS sequence"/>
</dbReference>
<dbReference type="GO" id="GO:0005525">
    <property type="term" value="F:GTP binding"/>
    <property type="evidence" value="ECO:0007669"/>
    <property type="project" value="InterPro"/>
</dbReference>
<dbReference type="Pfam" id="PF00071">
    <property type="entry name" value="Ras"/>
    <property type="match status" value="1"/>
</dbReference>
<evidence type="ECO:0000313" key="7">
    <source>
        <dbReference type="Proteomes" id="UP000785679"/>
    </source>
</evidence>
<evidence type="ECO:0000256" key="3">
    <source>
        <dbReference type="ARBA" id="ARBA00022741"/>
    </source>
</evidence>
<dbReference type="InterPro" id="IPR050209">
    <property type="entry name" value="Rab_GTPases_membrane_traffic"/>
</dbReference>
<dbReference type="PANTHER" id="PTHR47979">
    <property type="entry name" value="DRAB11-RELATED"/>
    <property type="match status" value="1"/>
</dbReference>
<keyword evidence="3" id="KW-0547">Nucleotide-binding</keyword>
<evidence type="ECO:0000256" key="2">
    <source>
        <dbReference type="ARBA" id="ARBA00006270"/>
    </source>
</evidence>
<dbReference type="PRINTS" id="PR00449">
    <property type="entry name" value="RASTRNSFRMNG"/>
</dbReference>
<name>A0A8J8NKH7_HALGN</name>
<dbReference type="CDD" id="cd00154">
    <property type="entry name" value="Rab"/>
    <property type="match status" value="1"/>
</dbReference>
<gene>
    <name evidence="6" type="ORF">FGO68_gene14735</name>
</gene>
<dbReference type="SMART" id="SM00174">
    <property type="entry name" value="RHO"/>
    <property type="match status" value="1"/>
</dbReference>
<keyword evidence="4" id="KW-0472">Membrane</keyword>
<dbReference type="SMART" id="SM00176">
    <property type="entry name" value="RAN"/>
    <property type="match status" value="1"/>
</dbReference>
<dbReference type="SUPFAM" id="SSF52540">
    <property type="entry name" value="P-loop containing nucleoside triphosphate hydrolases"/>
    <property type="match status" value="1"/>
</dbReference>
<dbReference type="InterPro" id="IPR001806">
    <property type="entry name" value="Small_GTPase"/>
</dbReference>
<dbReference type="Gene3D" id="3.40.50.300">
    <property type="entry name" value="P-loop containing nucleotide triphosphate hydrolases"/>
    <property type="match status" value="1"/>
</dbReference>
<dbReference type="NCBIfam" id="TIGR00231">
    <property type="entry name" value="small_GTP"/>
    <property type="match status" value="1"/>
</dbReference>
<comment type="caution">
    <text evidence="6">The sequence shown here is derived from an EMBL/GenBank/DDBJ whole genome shotgun (WGS) entry which is preliminary data.</text>
</comment>
<comment type="subcellular location">
    <subcellularLocation>
        <location evidence="1">Endomembrane system</location>
    </subcellularLocation>
</comment>
<organism evidence="6 7">
    <name type="scientific">Halteria grandinella</name>
    <dbReference type="NCBI Taxonomy" id="5974"/>
    <lineage>
        <taxon>Eukaryota</taxon>
        <taxon>Sar</taxon>
        <taxon>Alveolata</taxon>
        <taxon>Ciliophora</taxon>
        <taxon>Intramacronucleata</taxon>
        <taxon>Spirotrichea</taxon>
        <taxon>Stichotrichia</taxon>
        <taxon>Sporadotrichida</taxon>
        <taxon>Halteriidae</taxon>
        <taxon>Halteria</taxon>
    </lineage>
</organism>
<reference evidence="6" key="1">
    <citation type="submission" date="2019-06" db="EMBL/GenBank/DDBJ databases">
        <authorList>
            <person name="Zheng W."/>
        </authorList>
    </citation>
    <scope>NUCLEOTIDE SEQUENCE</scope>
    <source>
        <strain evidence="6">QDHG01</strain>
    </source>
</reference>
<sequence length="219" mass="24307">MPYEVLPVQGAVGKARPDVTFKLIIIGNSAVGKSCIMQRGTTNEFSDDHEVTIGVEFGTMLFKMADSIFKLQIWDTAGQESFQSVTKIFYRGAQGVLLTYSVANMQSFQALPRWLTEIRNNCDQDAVIVLVGNQCDREDEREISKEQGQRFAKDNGIHHFLECSAKTGEGVGNTFVMSAKMIFSRFYKKMEKPTKGSNDPRGLKPNHGATKKGSNSCSC</sequence>
<dbReference type="GO" id="GO:0003924">
    <property type="term" value="F:GTPase activity"/>
    <property type="evidence" value="ECO:0007669"/>
    <property type="project" value="InterPro"/>
</dbReference>
<dbReference type="OrthoDB" id="9989112at2759"/>
<dbReference type="InterPro" id="IPR005225">
    <property type="entry name" value="Small_GTP-bd"/>
</dbReference>
<dbReference type="PROSITE" id="PS51420">
    <property type="entry name" value="RHO"/>
    <property type="match status" value="1"/>
</dbReference>
<evidence type="ECO:0000256" key="5">
    <source>
        <dbReference type="SAM" id="MobiDB-lite"/>
    </source>
</evidence>
<feature type="region of interest" description="Disordered" evidence="5">
    <location>
        <begin position="192"/>
        <end position="219"/>
    </location>
</feature>
<proteinExistence type="inferred from homology"/>
<dbReference type="PROSITE" id="PS51419">
    <property type="entry name" value="RAB"/>
    <property type="match status" value="1"/>
</dbReference>
<dbReference type="GO" id="GO:0012505">
    <property type="term" value="C:endomembrane system"/>
    <property type="evidence" value="ECO:0007669"/>
    <property type="project" value="UniProtKB-SubCell"/>
</dbReference>
<accession>A0A8J8NKH7</accession>
<evidence type="ECO:0000256" key="4">
    <source>
        <dbReference type="ARBA" id="ARBA00023136"/>
    </source>
</evidence>
<dbReference type="EMBL" id="RRYP01013928">
    <property type="protein sequence ID" value="TNV76245.1"/>
    <property type="molecule type" value="Genomic_DNA"/>
</dbReference>
<dbReference type="InterPro" id="IPR027417">
    <property type="entry name" value="P-loop_NTPase"/>
</dbReference>
<dbReference type="SMART" id="SM00173">
    <property type="entry name" value="RAS"/>
    <property type="match status" value="1"/>
</dbReference>
<dbReference type="SMART" id="SM00175">
    <property type="entry name" value="RAB"/>
    <property type="match status" value="1"/>
</dbReference>
<evidence type="ECO:0000256" key="1">
    <source>
        <dbReference type="ARBA" id="ARBA00004308"/>
    </source>
</evidence>
<dbReference type="FunFam" id="3.40.50.300:FF:000586">
    <property type="entry name" value="Rab family GTPase"/>
    <property type="match status" value="1"/>
</dbReference>
<keyword evidence="7" id="KW-1185">Reference proteome</keyword>
<dbReference type="PROSITE" id="PS51421">
    <property type="entry name" value="RAS"/>
    <property type="match status" value="1"/>
</dbReference>
<evidence type="ECO:0000313" key="6">
    <source>
        <dbReference type="EMBL" id="TNV76245.1"/>
    </source>
</evidence>
<protein>
    <submittedName>
        <fullName evidence="6">Uncharacterized protein</fullName>
    </submittedName>
</protein>
<dbReference type="AlphaFoldDB" id="A0A8J8NKH7"/>